<dbReference type="Proteomes" id="UP000180057">
    <property type="component" value="Unassembled WGS sequence"/>
</dbReference>
<proteinExistence type="predicted"/>
<dbReference type="InterPro" id="IPR031552">
    <property type="entry name" value="ParE-like_toxin"/>
</dbReference>
<gene>
    <name evidence="1" type="ORF">BKP45_03415</name>
</gene>
<organism evidence="1 2">
    <name type="scientific">Anaerobacillus alkalidiazotrophicus</name>
    <dbReference type="NCBI Taxonomy" id="472963"/>
    <lineage>
        <taxon>Bacteria</taxon>
        <taxon>Bacillati</taxon>
        <taxon>Bacillota</taxon>
        <taxon>Bacilli</taxon>
        <taxon>Bacillales</taxon>
        <taxon>Bacillaceae</taxon>
        <taxon>Anaerobacillus</taxon>
    </lineage>
</organism>
<dbReference type="STRING" id="472963.BKP45_03415"/>
<dbReference type="OrthoDB" id="82378at2"/>
<keyword evidence="2" id="KW-1185">Reference proteome</keyword>
<dbReference type="AlphaFoldDB" id="A0A1S2MAZ1"/>
<protein>
    <recommendedName>
        <fullName evidence="3">Plasmid stabilization protein</fullName>
    </recommendedName>
</protein>
<dbReference type="EMBL" id="MLQS01000001">
    <property type="protein sequence ID" value="OIJ21760.1"/>
    <property type="molecule type" value="Genomic_DNA"/>
</dbReference>
<dbReference type="RefSeq" id="WP_071388346.1">
    <property type="nucleotide sequence ID" value="NZ_MLQS01000001.1"/>
</dbReference>
<sequence>MSKLLPYKIGERAAKQLKKIRKTDRVLFKKIEAAITSIRLDPRVGEPKKGDLKGYSSLDINHLRTNYELCYTLEVDESGNVVLIIMIGPRENFYEDLKRYLNL</sequence>
<dbReference type="InterPro" id="IPR035093">
    <property type="entry name" value="RelE/ParE_toxin_dom_sf"/>
</dbReference>
<reference evidence="1 2" key="1">
    <citation type="submission" date="2016-10" db="EMBL/GenBank/DDBJ databases">
        <title>Draft genome sequences of four alkaliphilic bacteria belonging to the Anaerobacillus genus.</title>
        <authorList>
            <person name="Bassil N.M."/>
            <person name="Lloyd J.R."/>
        </authorList>
    </citation>
    <scope>NUCLEOTIDE SEQUENCE [LARGE SCALE GENOMIC DNA]</scope>
    <source>
        <strain evidence="1 2">DSM 22531</strain>
    </source>
</reference>
<accession>A0A1S2MAZ1</accession>
<name>A0A1S2MAZ1_9BACI</name>
<comment type="caution">
    <text evidence="1">The sequence shown here is derived from an EMBL/GenBank/DDBJ whole genome shotgun (WGS) entry which is preliminary data.</text>
</comment>
<evidence type="ECO:0008006" key="3">
    <source>
        <dbReference type="Google" id="ProtNLM"/>
    </source>
</evidence>
<evidence type="ECO:0000313" key="2">
    <source>
        <dbReference type="Proteomes" id="UP000180057"/>
    </source>
</evidence>
<dbReference type="SUPFAM" id="SSF143011">
    <property type="entry name" value="RelE-like"/>
    <property type="match status" value="1"/>
</dbReference>
<evidence type="ECO:0000313" key="1">
    <source>
        <dbReference type="EMBL" id="OIJ21760.1"/>
    </source>
</evidence>
<dbReference type="Pfam" id="PF15781">
    <property type="entry name" value="ParE-like_toxin"/>
    <property type="match status" value="1"/>
</dbReference>
<dbReference type="Gene3D" id="3.30.2310.20">
    <property type="entry name" value="RelE-like"/>
    <property type="match status" value="1"/>
</dbReference>